<comment type="caution">
    <text evidence="2">The sequence shown here is derived from an EMBL/GenBank/DDBJ whole genome shotgun (WGS) entry which is preliminary data.</text>
</comment>
<organism evidence="2 3">
    <name type="scientific">Nonomuraea antimicrobica</name>
    <dbReference type="NCBI Taxonomy" id="561173"/>
    <lineage>
        <taxon>Bacteria</taxon>
        <taxon>Bacillati</taxon>
        <taxon>Actinomycetota</taxon>
        <taxon>Actinomycetes</taxon>
        <taxon>Streptosporangiales</taxon>
        <taxon>Streptosporangiaceae</taxon>
        <taxon>Nonomuraea</taxon>
    </lineage>
</organism>
<gene>
    <name evidence="2" type="ORF">GCM10022224_007110</name>
</gene>
<feature type="transmembrane region" description="Helical" evidence="1">
    <location>
        <begin position="55"/>
        <end position="73"/>
    </location>
</feature>
<keyword evidence="1" id="KW-1133">Transmembrane helix</keyword>
<name>A0ABP7B3H5_9ACTN</name>
<keyword evidence="1" id="KW-0472">Membrane</keyword>
<proteinExistence type="predicted"/>
<feature type="transmembrane region" description="Helical" evidence="1">
    <location>
        <begin position="105"/>
        <end position="124"/>
    </location>
</feature>
<evidence type="ECO:0000256" key="1">
    <source>
        <dbReference type="SAM" id="Phobius"/>
    </source>
</evidence>
<evidence type="ECO:0000313" key="3">
    <source>
        <dbReference type="Proteomes" id="UP001500902"/>
    </source>
</evidence>
<evidence type="ECO:0000313" key="2">
    <source>
        <dbReference type="EMBL" id="GAA3646888.1"/>
    </source>
</evidence>
<reference evidence="3" key="1">
    <citation type="journal article" date="2019" name="Int. J. Syst. Evol. Microbiol.">
        <title>The Global Catalogue of Microorganisms (GCM) 10K type strain sequencing project: providing services to taxonomists for standard genome sequencing and annotation.</title>
        <authorList>
            <consortium name="The Broad Institute Genomics Platform"/>
            <consortium name="The Broad Institute Genome Sequencing Center for Infectious Disease"/>
            <person name="Wu L."/>
            <person name="Ma J."/>
        </authorList>
    </citation>
    <scope>NUCLEOTIDE SEQUENCE [LARGE SCALE GENOMIC DNA]</scope>
    <source>
        <strain evidence="3">JCM 16904</strain>
    </source>
</reference>
<dbReference type="Proteomes" id="UP001500902">
    <property type="component" value="Unassembled WGS sequence"/>
</dbReference>
<accession>A0ABP7B3H5</accession>
<feature type="transmembrane region" description="Helical" evidence="1">
    <location>
        <begin position="164"/>
        <end position="184"/>
    </location>
</feature>
<sequence length="200" mass="21014">MSAATTLSGMHFPLSAPIAVRTLRNVPPLDLALGIAPALPLTFGTLTNRYFDDPLLDVGLMAVVLLATLPHALRRLRPWASVLLTMSGVAALTAFGAMMTYDRGFGHVVPVVFCSVALALYTLLRLVDRQIAWIIVGAVAAVAAMAHRPLLAAAGLDVPAFENLVVMGAGPAVVVGVGLAAEIVRGRTELRMPTAWRPCA</sequence>
<keyword evidence="3" id="KW-1185">Reference proteome</keyword>
<feature type="transmembrane region" description="Helical" evidence="1">
    <location>
        <begin position="131"/>
        <end position="152"/>
    </location>
</feature>
<keyword evidence="1" id="KW-0812">Transmembrane</keyword>
<protein>
    <submittedName>
        <fullName evidence="2">Uncharacterized protein</fullName>
    </submittedName>
</protein>
<feature type="transmembrane region" description="Helical" evidence="1">
    <location>
        <begin position="80"/>
        <end position="99"/>
    </location>
</feature>
<dbReference type="EMBL" id="BAAAZP010000009">
    <property type="protein sequence ID" value="GAA3646888.1"/>
    <property type="molecule type" value="Genomic_DNA"/>
</dbReference>